<dbReference type="EMBL" id="CAXDID020000162">
    <property type="protein sequence ID" value="CAL6044897.1"/>
    <property type="molecule type" value="Genomic_DNA"/>
</dbReference>
<sequence length="105" mass="11636">MGTTRSSEAVRCNRSFTSAPWCIVGRLPLEVISLISSLVCEVTRLTIPSVRLCFLLSGFYTLQQISGRCISVGVRLLVSVVTRSFKHEPSLYQHSEVNQFAQASN</sequence>
<comment type="caution">
    <text evidence="1">The sequence shown here is derived from an EMBL/GenBank/DDBJ whole genome shotgun (WGS) entry which is preliminary data.</text>
</comment>
<proteinExistence type="predicted"/>
<evidence type="ECO:0000313" key="1">
    <source>
        <dbReference type="EMBL" id="CAI9963725.1"/>
    </source>
</evidence>
<evidence type="ECO:0000313" key="3">
    <source>
        <dbReference type="Proteomes" id="UP001642409"/>
    </source>
</evidence>
<protein>
    <submittedName>
        <fullName evidence="2">Hypothetical_protein</fullName>
    </submittedName>
</protein>
<keyword evidence="3" id="KW-1185">Reference proteome</keyword>
<dbReference type="EMBL" id="CATOUU010000970">
    <property type="protein sequence ID" value="CAI9963725.1"/>
    <property type="molecule type" value="Genomic_DNA"/>
</dbReference>
<dbReference type="Proteomes" id="UP001642409">
    <property type="component" value="Unassembled WGS sequence"/>
</dbReference>
<reference evidence="1" key="1">
    <citation type="submission" date="2023-06" db="EMBL/GenBank/DDBJ databases">
        <authorList>
            <person name="Kurt Z."/>
        </authorList>
    </citation>
    <scope>NUCLEOTIDE SEQUENCE</scope>
</reference>
<name>A0AA86R8Y3_9EUKA</name>
<accession>A0AA86R8Y3</accession>
<dbReference type="AlphaFoldDB" id="A0AA86R8Y3"/>
<organism evidence="1">
    <name type="scientific">Hexamita inflata</name>
    <dbReference type="NCBI Taxonomy" id="28002"/>
    <lineage>
        <taxon>Eukaryota</taxon>
        <taxon>Metamonada</taxon>
        <taxon>Diplomonadida</taxon>
        <taxon>Hexamitidae</taxon>
        <taxon>Hexamitinae</taxon>
        <taxon>Hexamita</taxon>
    </lineage>
</organism>
<evidence type="ECO:0000313" key="2">
    <source>
        <dbReference type="EMBL" id="CAL6044897.1"/>
    </source>
</evidence>
<gene>
    <name evidence="2" type="ORF">HINF_LOCUS40776</name>
    <name evidence="1" type="ORF">HINF_LOCUS51370</name>
</gene>
<reference evidence="2 3" key="2">
    <citation type="submission" date="2024-07" db="EMBL/GenBank/DDBJ databases">
        <authorList>
            <person name="Akdeniz Z."/>
        </authorList>
    </citation>
    <scope>NUCLEOTIDE SEQUENCE [LARGE SCALE GENOMIC DNA]</scope>
</reference>